<protein>
    <recommendedName>
        <fullName evidence="4">Fam-l protein</fullName>
    </recommendedName>
</protein>
<reference evidence="3" key="1">
    <citation type="submission" date="2016-05" db="EMBL/GenBank/DDBJ databases">
        <authorList>
            <person name="Naeem Raeece"/>
        </authorList>
    </citation>
    <scope>NUCLEOTIDE SEQUENCE [LARGE SCALE GENOMIC DNA]</scope>
</reference>
<keyword evidence="1" id="KW-0812">Transmembrane</keyword>
<proteinExistence type="predicted"/>
<evidence type="ECO:0000313" key="3">
    <source>
        <dbReference type="Proteomes" id="UP000078597"/>
    </source>
</evidence>
<dbReference type="VEuPathDB" id="PlasmoDB:PmUG01_00045000"/>
<keyword evidence="1" id="KW-1133">Transmembrane helix</keyword>
<sequence>SSLYINLDEICNLCRKPNTRNYRLLTIYEKDKDSCILNFKELPNDEVKKKKNIYNNEKGTYEKHKSSHRSSLYIEEYGKNNEKNKPDIPKTKKYSNFEKQIFKELDYKDYLKNIKAIEVKEYKKVARKKRRIRTSLFLLVIFILILPILDLSLEKFIDGGLLGLLGLLYLKKNGDAQSIEGLLSTLFEIGGWDLSLEKFIDGGLLGLLGLLYLKKNGDAQSIEGLLSTLFEIGGWGNSDKILAGTIFFYCVPFLIFVVIFILGMIHYYKKVIKYENMKFKNKINKK</sequence>
<accession>A0A1A8WHL6</accession>
<dbReference type="InterPro" id="IPR022139">
    <property type="entry name" value="Fam-L/Fam-M-like_plasmodium"/>
</dbReference>
<keyword evidence="1" id="KW-0472">Membrane</keyword>
<dbReference type="Pfam" id="PF12420">
    <property type="entry name" value="DUF3671"/>
    <property type="match status" value="1"/>
</dbReference>
<name>A0A1A8WHL6_PLAMA</name>
<evidence type="ECO:0000256" key="1">
    <source>
        <dbReference type="SAM" id="Phobius"/>
    </source>
</evidence>
<dbReference type="Proteomes" id="UP000078597">
    <property type="component" value="Unassembled WGS sequence"/>
</dbReference>
<organism evidence="2 3">
    <name type="scientific">Plasmodium malariae</name>
    <dbReference type="NCBI Taxonomy" id="5858"/>
    <lineage>
        <taxon>Eukaryota</taxon>
        <taxon>Sar</taxon>
        <taxon>Alveolata</taxon>
        <taxon>Apicomplexa</taxon>
        <taxon>Aconoidasida</taxon>
        <taxon>Haemosporida</taxon>
        <taxon>Plasmodiidae</taxon>
        <taxon>Plasmodium</taxon>
        <taxon>Plasmodium (Plasmodium)</taxon>
    </lineage>
</organism>
<gene>
    <name evidence="2" type="ORF">PMALA_036180</name>
</gene>
<feature type="transmembrane region" description="Helical" evidence="1">
    <location>
        <begin position="132"/>
        <end position="149"/>
    </location>
</feature>
<evidence type="ECO:0000313" key="2">
    <source>
        <dbReference type="EMBL" id="SBS92443.1"/>
    </source>
</evidence>
<dbReference type="EMBL" id="FLQW01002126">
    <property type="protein sequence ID" value="SBS92443.1"/>
    <property type="molecule type" value="Genomic_DNA"/>
</dbReference>
<evidence type="ECO:0008006" key="4">
    <source>
        <dbReference type="Google" id="ProtNLM"/>
    </source>
</evidence>
<dbReference type="AlphaFoldDB" id="A0A1A8WHL6"/>
<feature type="transmembrane region" description="Helical" evidence="1">
    <location>
        <begin position="246"/>
        <end position="268"/>
    </location>
</feature>
<feature type="non-terminal residue" evidence="2">
    <location>
        <position position="1"/>
    </location>
</feature>